<feature type="transmembrane region" description="Helical" evidence="5">
    <location>
        <begin position="79"/>
        <end position="95"/>
    </location>
</feature>
<evidence type="ECO:0000256" key="3">
    <source>
        <dbReference type="ARBA" id="ARBA00022989"/>
    </source>
</evidence>
<dbReference type="InterPro" id="IPR000276">
    <property type="entry name" value="GPCR_Rhodpsn"/>
</dbReference>
<evidence type="ECO:0000313" key="7">
    <source>
        <dbReference type="Ensembl" id="ENSOABP00000038711.2"/>
    </source>
</evidence>
<gene>
    <name evidence="7" type="primary">LOC116310168</name>
</gene>
<dbReference type="FunFam" id="1.20.1070.10:FF:000096">
    <property type="entry name" value="Odorant receptor 131-2"/>
    <property type="match status" value="1"/>
</dbReference>
<accession>A0A668UG08</accession>
<feature type="transmembrane region" description="Helical" evidence="5">
    <location>
        <begin position="128"/>
        <end position="153"/>
    </location>
</feature>
<dbReference type="Pfam" id="PF00001">
    <property type="entry name" value="7tm_1"/>
    <property type="match status" value="1"/>
</dbReference>
<evidence type="ECO:0000256" key="5">
    <source>
        <dbReference type="SAM" id="Phobius"/>
    </source>
</evidence>
<protein>
    <recommendedName>
        <fullName evidence="6">G-protein coupled receptors family 1 profile domain-containing protein</fullName>
    </recommendedName>
</protein>
<dbReference type="SUPFAM" id="SSF81321">
    <property type="entry name" value="Family A G protein-coupled receptor-like"/>
    <property type="match status" value="1"/>
</dbReference>
<feature type="transmembrane region" description="Helical" evidence="5">
    <location>
        <begin position="181"/>
        <end position="203"/>
    </location>
</feature>
<feature type="transmembrane region" description="Helical" evidence="5">
    <location>
        <begin position="257"/>
        <end position="280"/>
    </location>
</feature>
<feature type="transmembrane region" description="Helical" evidence="5">
    <location>
        <begin position="18"/>
        <end position="39"/>
    </location>
</feature>
<dbReference type="GO" id="GO:0016020">
    <property type="term" value="C:membrane"/>
    <property type="evidence" value="ECO:0007669"/>
    <property type="project" value="UniProtKB-SubCell"/>
</dbReference>
<name>A0A668UG08_OREAU</name>
<dbReference type="GO" id="GO:0004984">
    <property type="term" value="F:olfactory receptor activity"/>
    <property type="evidence" value="ECO:0007669"/>
    <property type="project" value="TreeGrafter"/>
</dbReference>
<keyword evidence="2 5" id="KW-0812">Transmembrane</keyword>
<dbReference type="KEGG" id="oau:116310168"/>
<sequence length="313" mass="35440">MNTTKRQDSLNDAFTKNFVSFAFGFIINCINGMFVYTYFKSVVFQQDPRYVLYIHLVINDMIMLTLTVILQILTYTVPLSFAPCCVMLLITITTNKNSPLNLAGMAVERYIAVCRPLHHSQLCTVQRAYALIALIWAISFIPSISDVIILLIIQPLSVFMKNVICYPSSVYNTPYHETQSLVVQVLLFSFVFLTLIITYLKVLCAARAVSSSNQASAKNARNTILLHGVQLLICMLSYISPFINLILVTAWPHKRTVILFTTFLFTNLLPRLLSPLIYGVRDQKLSSHFRLHFGCKGVKSGGKSRKRTVPEKH</sequence>
<dbReference type="OMA" id="TRCDMNT"/>
<dbReference type="GO" id="GO:0005549">
    <property type="term" value="F:odorant binding"/>
    <property type="evidence" value="ECO:0007669"/>
    <property type="project" value="TreeGrafter"/>
</dbReference>
<dbReference type="GeneID" id="116310168"/>
<evidence type="ECO:0000313" key="8">
    <source>
        <dbReference type="Proteomes" id="UP000472276"/>
    </source>
</evidence>
<evidence type="ECO:0000256" key="1">
    <source>
        <dbReference type="ARBA" id="ARBA00004370"/>
    </source>
</evidence>
<keyword evidence="8" id="KW-1185">Reference proteome</keyword>
<reference evidence="7" key="1">
    <citation type="submission" date="2025-08" db="UniProtKB">
        <authorList>
            <consortium name="Ensembl"/>
        </authorList>
    </citation>
    <scope>IDENTIFICATION</scope>
</reference>
<feature type="domain" description="G-protein coupled receptors family 1 profile" evidence="6">
    <location>
        <begin position="30"/>
        <end position="278"/>
    </location>
</feature>
<dbReference type="PRINTS" id="PR00237">
    <property type="entry name" value="GPCRRHODOPSN"/>
</dbReference>
<evidence type="ECO:0000256" key="2">
    <source>
        <dbReference type="ARBA" id="ARBA00022692"/>
    </source>
</evidence>
<keyword evidence="4 5" id="KW-0472">Membrane</keyword>
<dbReference type="GO" id="GO:0004930">
    <property type="term" value="F:G protein-coupled receptor activity"/>
    <property type="evidence" value="ECO:0007669"/>
    <property type="project" value="InterPro"/>
</dbReference>
<comment type="subcellular location">
    <subcellularLocation>
        <location evidence="1">Membrane</location>
    </subcellularLocation>
</comment>
<dbReference type="Gene3D" id="1.20.1070.10">
    <property type="entry name" value="Rhodopsin 7-helix transmembrane proteins"/>
    <property type="match status" value="1"/>
</dbReference>
<dbReference type="InterPro" id="IPR017452">
    <property type="entry name" value="GPCR_Rhodpsn_7TM"/>
</dbReference>
<feature type="transmembrane region" description="Helical" evidence="5">
    <location>
        <begin position="224"/>
        <end position="251"/>
    </location>
</feature>
<dbReference type="AlphaFoldDB" id="A0A668UG08"/>
<evidence type="ECO:0000256" key="4">
    <source>
        <dbReference type="ARBA" id="ARBA00023136"/>
    </source>
</evidence>
<dbReference type="Ensembl" id="ENSOABT00000039778.2">
    <property type="protein sequence ID" value="ENSOABP00000038711.2"/>
    <property type="gene ID" value="ENSOABG00000017666.2"/>
</dbReference>
<evidence type="ECO:0000259" key="6">
    <source>
        <dbReference type="PROSITE" id="PS50262"/>
    </source>
</evidence>
<dbReference type="InterPro" id="IPR052921">
    <property type="entry name" value="GPCR1_Superfamily_Member"/>
</dbReference>
<dbReference type="Proteomes" id="UP000472276">
    <property type="component" value="Unassembled WGS sequence"/>
</dbReference>
<dbReference type="PROSITE" id="PS50262">
    <property type="entry name" value="G_PROTEIN_RECEP_F1_2"/>
    <property type="match status" value="1"/>
</dbReference>
<dbReference type="RefSeq" id="XP_039468606.1">
    <property type="nucleotide sequence ID" value="XM_039612672.1"/>
</dbReference>
<dbReference type="PANTHER" id="PTHR26451">
    <property type="entry name" value="G_PROTEIN_RECEP_F1_2 DOMAIN-CONTAINING PROTEIN"/>
    <property type="match status" value="1"/>
</dbReference>
<keyword evidence="3 5" id="KW-1133">Transmembrane helix</keyword>
<reference evidence="7" key="2">
    <citation type="submission" date="2025-09" db="UniProtKB">
        <authorList>
            <consortium name="Ensembl"/>
        </authorList>
    </citation>
    <scope>IDENTIFICATION</scope>
</reference>
<proteinExistence type="predicted"/>
<dbReference type="PANTHER" id="PTHR26451:SF998">
    <property type="entry name" value="ODORANT RECEPTOR-RELATED"/>
    <property type="match status" value="1"/>
</dbReference>
<organism evidence="7 8">
    <name type="scientific">Oreochromis aureus</name>
    <name type="common">Israeli tilapia</name>
    <name type="synonym">Chromis aureus</name>
    <dbReference type="NCBI Taxonomy" id="47969"/>
    <lineage>
        <taxon>Eukaryota</taxon>
        <taxon>Metazoa</taxon>
        <taxon>Chordata</taxon>
        <taxon>Craniata</taxon>
        <taxon>Vertebrata</taxon>
        <taxon>Euteleostomi</taxon>
        <taxon>Actinopterygii</taxon>
        <taxon>Neopterygii</taxon>
        <taxon>Teleostei</taxon>
        <taxon>Neoteleostei</taxon>
        <taxon>Acanthomorphata</taxon>
        <taxon>Ovalentaria</taxon>
        <taxon>Cichlomorphae</taxon>
        <taxon>Cichliformes</taxon>
        <taxon>Cichlidae</taxon>
        <taxon>African cichlids</taxon>
        <taxon>Pseudocrenilabrinae</taxon>
        <taxon>Oreochromini</taxon>
        <taxon>Oreochromis</taxon>
    </lineage>
</organism>
<dbReference type="CDD" id="cd00637">
    <property type="entry name" value="7tm_classA_rhodopsin-like"/>
    <property type="match status" value="1"/>
</dbReference>